<evidence type="ECO:0000313" key="3">
    <source>
        <dbReference type="EMBL" id="ODJ87924.1"/>
    </source>
</evidence>
<keyword evidence="1" id="KW-0472">Membrane</keyword>
<protein>
    <submittedName>
        <fullName evidence="3">VanZ like family protein</fullName>
    </submittedName>
</protein>
<dbReference type="EMBL" id="MARB01000008">
    <property type="protein sequence ID" value="ODJ87924.1"/>
    <property type="molecule type" value="Genomic_DNA"/>
</dbReference>
<dbReference type="PANTHER" id="PTHR28008">
    <property type="entry name" value="DOMAIN PROTEIN, PUTATIVE (AFU_ORTHOLOGUE AFUA_3G10980)-RELATED"/>
    <property type="match status" value="1"/>
</dbReference>
<dbReference type="RefSeq" id="WP_235615158.1">
    <property type="nucleotide sequence ID" value="NZ_MARB01000008.1"/>
</dbReference>
<feature type="transmembrane region" description="Helical" evidence="1">
    <location>
        <begin position="48"/>
        <end position="66"/>
    </location>
</feature>
<dbReference type="InterPro" id="IPR006976">
    <property type="entry name" value="VanZ-like"/>
</dbReference>
<dbReference type="PANTHER" id="PTHR28008:SF1">
    <property type="entry name" value="DOMAIN PROTEIN, PUTATIVE (AFU_ORTHOLOGUE AFUA_3G10980)-RELATED"/>
    <property type="match status" value="1"/>
</dbReference>
<organism evidence="3 4">
    <name type="scientific">Candidatus Thiodiazotropha endolucinida</name>
    <dbReference type="NCBI Taxonomy" id="1655433"/>
    <lineage>
        <taxon>Bacteria</taxon>
        <taxon>Pseudomonadati</taxon>
        <taxon>Pseudomonadota</taxon>
        <taxon>Gammaproteobacteria</taxon>
        <taxon>Chromatiales</taxon>
        <taxon>Sedimenticolaceae</taxon>
        <taxon>Candidatus Thiodiazotropha</taxon>
    </lineage>
</organism>
<feature type="transmembrane region" description="Helical" evidence="1">
    <location>
        <begin position="12"/>
        <end position="33"/>
    </location>
</feature>
<comment type="caution">
    <text evidence="3">The sequence shown here is derived from an EMBL/GenBank/DDBJ whole genome shotgun (WGS) entry which is preliminary data.</text>
</comment>
<proteinExistence type="predicted"/>
<evidence type="ECO:0000259" key="2">
    <source>
        <dbReference type="Pfam" id="PF04892"/>
    </source>
</evidence>
<dbReference type="AlphaFoldDB" id="A0A7Z1AGB2"/>
<dbReference type="Pfam" id="PF04892">
    <property type="entry name" value="VanZ"/>
    <property type="match status" value="1"/>
</dbReference>
<feature type="domain" description="VanZ-like" evidence="2">
    <location>
        <begin position="44"/>
        <end position="118"/>
    </location>
</feature>
<name>A0A7Z1AGB2_9GAMM</name>
<sequence>MKHWVATAASIFSTHTIRVLLAMALLVISYLAFTPLDTPVVTEFNDKLSHIVAFFALAFLVDFSWPRSKWNPLKYLPLFGYGLFIEVVQAFMPHRIFSTWDLVADILGLLIYPLLLPLLLRIPLIQALRNGASRNRTH</sequence>
<dbReference type="Proteomes" id="UP000094769">
    <property type="component" value="Unassembled WGS sequence"/>
</dbReference>
<reference evidence="3 4" key="1">
    <citation type="submission" date="2016-06" db="EMBL/GenBank/DDBJ databases">
        <title>Genome sequence of endosymbiont of Candidatus Endolucinida thiodiazotropha.</title>
        <authorList>
            <person name="Poehlein A."/>
            <person name="Koenig S."/>
            <person name="Heiden S.E."/>
            <person name="Thuermer A."/>
            <person name="Voget S."/>
            <person name="Daniel R."/>
            <person name="Markert S."/>
            <person name="Gros O."/>
            <person name="Schweder T."/>
        </authorList>
    </citation>
    <scope>NUCLEOTIDE SEQUENCE [LARGE SCALE GENOMIC DNA]</scope>
    <source>
        <strain evidence="3 4">COS</strain>
    </source>
</reference>
<accession>A0A7Z1AGB2</accession>
<evidence type="ECO:0000313" key="4">
    <source>
        <dbReference type="Proteomes" id="UP000094769"/>
    </source>
</evidence>
<keyword evidence="4" id="KW-1185">Reference proteome</keyword>
<gene>
    <name evidence="3" type="ORF">CODIS_16950</name>
</gene>
<keyword evidence="1" id="KW-0812">Transmembrane</keyword>
<feature type="transmembrane region" description="Helical" evidence="1">
    <location>
        <begin position="102"/>
        <end position="120"/>
    </location>
</feature>
<feature type="transmembrane region" description="Helical" evidence="1">
    <location>
        <begin position="78"/>
        <end position="96"/>
    </location>
</feature>
<dbReference type="NCBIfam" id="NF037970">
    <property type="entry name" value="vanZ_1"/>
    <property type="match status" value="1"/>
</dbReference>
<evidence type="ECO:0000256" key="1">
    <source>
        <dbReference type="SAM" id="Phobius"/>
    </source>
</evidence>
<keyword evidence="1" id="KW-1133">Transmembrane helix</keyword>